<dbReference type="PROSITE" id="PS51462">
    <property type="entry name" value="NUDIX"/>
    <property type="match status" value="1"/>
</dbReference>
<dbReference type="Pfam" id="PF00293">
    <property type="entry name" value="NUDIX"/>
    <property type="match status" value="1"/>
</dbReference>
<keyword evidence="7" id="KW-1185">Reference proteome</keyword>
<dbReference type="RefSeq" id="WP_341368951.1">
    <property type="nucleotide sequence ID" value="NZ_CP150951.2"/>
</dbReference>
<comment type="cofactor">
    <cofactor evidence="1">
        <name>Mg(2+)</name>
        <dbReference type="ChEBI" id="CHEBI:18420"/>
    </cofactor>
</comment>
<name>A0ABZ2VBC9_9RHOB</name>
<dbReference type="InterPro" id="IPR015797">
    <property type="entry name" value="NUDIX_hydrolase-like_dom_sf"/>
</dbReference>
<dbReference type="EMBL" id="CP150951">
    <property type="protein sequence ID" value="WZC50854.1"/>
    <property type="molecule type" value="Genomic_DNA"/>
</dbReference>
<dbReference type="PANTHER" id="PTHR12629">
    <property type="entry name" value="DIPHOSPHOINOSITOL POLYPHOSPHATE PHOSPHOHYDROLASE"/>
    <property type="match status" value="1"/>
</dbReference>
<organism evidence="6 7">
    <name type="scientific">Yoonia phaeophyticola</name>
    <dbReference type="NCBI Taxonomy" id="3137369"/>
    <lineage>
        <taxon>Bacteria</taxon>
        <taxon>Pseudomonadati</taxon>
        <taxon>Pseudomonadota</taxon>
        <taxon>Alphaproteobacteria</taxon>
        <taxon>Rhodobacterales</taxon>
        <taxon>Paracoccaceae</taxon>
        <taxon>Yoonia</taxon>
    </lineage>
</organism>
<evidence type="ECO:0000256" key="1">
    <source>
        <dbReference type="ARBA" id="ARBA00001946"/>
    </source>
</evidence>
<evidence type="ECO:0000313" key="6">
    <source>
        <dbReference type="EMBL" id="WZC50854.1"/>
    </source>
</evidence>
<protein>
    <submittedName>
        <fullName evidence="6">NUDIX hydrolase</fullName>
    </submittedName>
</protein>
<evidence type="ECO:0000256" key="4">
    <source>
        <dbReference type="ARBA" id="ARBA00022842"/>
    </source>
</evidence>
<evidence type="ECO:0000256" key="2">
    <source>
        <dbReference type="ARBA" id="ARBA00022723"/>
    </source>
</evidence>
<reference evidence="7" key="1">
    <citation type="submission" date="2024-04" db="EMBL/GenBank/DDBJ databases">
        <title>Phylogenomic analyses of a clade within the roseobacter group suggest taxonomic reassignments of species of the genera Aestuariivita, Citreicella, Loktanella, Nautella, Pelagibaca, Ruegeria, Thalassobius, Thiobacimonas and Tropicibacter, and the proposal o.</title>
        <authorList>
            <person name="Jeon C.O."/>
        </authorList>
    </citation>
    <scope>NUCLEOTIDE SEQUENCE [LARGE SCALE GENOMIC DNA]</scope>
    <source>
        <strain evidence="7">BS5-3</strain>
    </source>
</reference>
<keyword evidence="2" id="KW-0479">Metal-binding</keyword>
<dbReference type="InterPro" id="IPR047198">
    <property type="entry name" value="DDP-like_NUDIX"/>
</dbReference>
<gene>
    <name evidence="6" type="ORF">AABB29_09710</name>
</gene>
<dbReference type="Gene3D" id="3.90.79.10">
    <property type="entry name" value="Nucleoside Triphosphate Pyrophosphohydrolase"/>
    <property type="match status" value="1"/>
</dbReference>
<sequence length="154" mass="16934">MISVSQKQPALGDTPCADTAAPLTQVAALCTREGKKGTKILLVKSSRGRWILPKGWPMDDRTDAQAAKCEAWEEAGVAKGRIGKTPIGTYLAKKRFDDGRVVPCLVAVYPLAVKSTVDHYPESETRERKWFPVKKAIKRVDETGLKDILRALLS</sequence>
<dbReference type="Proteomes" id="UP001440612">
    <property type="component" value="Chromosome"/>
</dbReference>
<evidence type="ECO:0000313" key="7">
    <source>
        <dbReference type="Proteomes" id="UP001440612"/>
    </source>
</evidence>
<proteinExistence type="predicted"/>
<keyword evidence="3 6" id="KW-0378">Hydrolase</keyword>
<evidence type="ECO:0000256" key="3">
    <source>
        <dbReference type="ARBA" id="ARBA00022801"/>
    </source>
</evidence>
<evidence type="ECO:0000259" key="5">
    <source>
        <dbReference type="PROSITE" id="PS51462"/>
    </source>
</evidence>
<keyword evidence="4" id="KW-0460">Magnesium</keyword>
<dbReference type="PANTHER" id="PTHR12629:SF0">
    <property type="entry name" value="DIPHOSPHOINOSITOL-POLYPHOSPHATE DIPHOSPHATASE"/>
    <property type="match status" value="1"/>
</dbReference>
<dbReference type="SUPFAM" id="SSF55811">
    <property type="entry name" value="Nudix"/>
    <property type="match status" value="1"/>
</dbReference>
<dbReference type="CDD" id="cd04666">
    <property type="entry name" value="NUDIX_DIPP2_like_Nudt4"/>
    <property type="match status" value="1"/>
</dbReference>
<dbReference type="GO" id="GO:0016787">
    <property type="term" value="F:hydrolase activity"/>
    <property type="evidence" value="ECO:0007669"/>
    <property type="project" value="UniProtKB-KW"/>
</dbReference>
<feature type="domain" description="Nudix hydrolase" evidence="5">
    <location>
        <begin position="22"/>
        <end position="153"/>
    </location>
</feature>
<dbReference type="InterPro" id="IPR000086">
    <property type="entry name" value="NUDIX_hydrolase_dom"/>
</dbReference>
<accession>A0ABZ2VBC9</accession>